<keyword evidence="1" id="KW-0732">Signal</keyword>
<accession>A0ABT5L5H6</accession>
<keyword evidence="3" id="KW-1185">Reference proteome</keyword>
<dbReference type="SUPFAM" id="SSF49785">
    <property type="entry name" value="Galactose-binding domain-like"/>
    <property type="match status" value="1"/>
</dbReference>
<sequence>MLLDRIKTILVVGILLHFMCGTAQAQSNNTLVIYDDELKNEWQNWSFADVNLSVPVGGIKPIKVAGEAWSALAFHHAPLSLDDYNTLTFFINGGLEGGQTLSVKLVVDGEPLSAGYVIQPKAKSWALAEVPLKELDAEGKKIDGVWLQAQDAPYSAYYITKIQFE</sequence>
<name>A0ABT5L5H6_9ALTE</name>
<evidence type="ECO:0000313" key="3">
    <source>
        <dbReference type="Proteomes" id="UP001218788"/>
    </source>
</evidence>
<reference evidence="2 3" key="1">
    <citation type="submission" date="2022-10" db="EMBL/GenBank/DDBJ databases">
        <title>Alteromonas sp. chi3 Genome sequencing.</title>
        <authorList>
            <person name="Park S."/>
        </authorList>
    </citation>
    <scope>NUCLEOTIDE SEQUENCE [LARGE SCALE GENOMIC DNA]</scope>
    <source>
        <strain evidence="3">chi3</strain>
    </source>
</reference>
<organism evidence="2 3">
    <name type="scientific">Alteromonas gilva</name>
    <dbReference type="NCBI Taxonomy" id="2987522"/>
    <lineage>
        <taxon>Bacteria</taxon>
        <taxon>Pseudomonadati</taxon>
        <taxon>Pseudomonadota</taxon>
        <taxon>Gammaproteobacteria</taxon>
        <taxon>Alteromonadales</taxon>
        <taxon>Alteromonadaceae</taxon>
        <taxon>Alteromonas/Salinimonas group</taxon>
        <taxon>Alteromonas</taxon>
    </lineage>
</organism>
<proteinExistence type="predicted"/>
<dbReference type="InterPro" id="IPR008979">
    <property type="entry name" value="Galactose-bd-like_sf"/>
</dbReference>
<feature type="signal peptide" evidence="1">
    <location>
        <begin position="1"/>
        <end position="25"/>
    </location>
</feature>
<evidence type="ECO:0000256" key="1">
    <source>
        <dbReference type="SAM" id="SignalP"/>
    </source>
</evidence>
<dbReference type="EMBL" id="JAQQXP010000002">
    <property type="protein sequence ID" value="MDC8832295.1"/>
    <property type="molecule type" value="Genomic_DNA"/>
</dbReference>
<dbReference type="Proteomes" id="UP001218788">
    <property type="component" value="Unassembled WGS sequence"/>
</dbReference>
<comment type="caution">
    <text evidence="2">The sequence shown here is derived from an EMBL/GenBank/DDBJ whole genome shotgun (WGS) entry which is preliminary data.</text>
</comment>
<feature type="chain" id="PRO_5045604211" evidence="1">
    <location>
        <begin position="26"/>
        <end position="165"/>
    </location>
</feature>
<dbReference type="RefSeq" id="WP_273642102.1">
    <property type="nucleotide sequence ID" value="NZ_JAQQXP010000002.1"/>
</dbReference>
<evidence type="ECO:0000313" key="2">
    <source>
        <dbReference type="EMBL" id="MDC8832295.1"/>
    </source>
</evidence>
<protein>
    <submittedName>
        <fullName evidence="2">Uncharacterized protein</fullName>
    </submittedName>
</protein>
<dbReference type="Gene3D" id="2.60.120.430">
    <property type="entry name" value="Galactose-binding lectin"/>
    <property type="match status" value="1"/>
</dbReference>
<gene>
    <name evidence="2" type="ORF">OIK42_16180</name>
</gene>